<dbReference type="OrthoDB" id="365313at2759"/>
<protein>
    <submittedName>
        <fullName evidence="2">Glutathione import ATP-binding protein, putative</fullName>
    </submittedName>
</protein>
<gene>
    <name evidence="2" type="ORF">BOVATA_023400</name>
</gene>
<dbReference type="GO" id="GO:0005524">
    <property type="term" value="F:ATP binding"/>
    <property type="evidence" value="ECO:0007669"/>
    <property type="project" value="UniProtKB-KW"/>
</dbReference>
<keyword evidence="1" id="KW-0732">Signal</keyword>
<comment type="caution">
    <text evidence="2">The sequence shown here is derived from an EMBL/GenBank/DDBJ whole genome shotgun (WGS) entry which is preliminary data.</text>
</comment>
<keyword evidence="2" id="KW-0067">ATP-binding</keyword>
<evidence type="ECO:0000256" key="1">
    <source>
        <dbReference type="SAM" id="SignalP"/>
    </source>
</evidence>
<dbReference type="EMBL" id="BDSA01000002">
    <property type="protein sequence ID" value="GBE60847.1"/>
    <property type="molecule type" value="Genomic_DNA"/>
</dbReference>
<dbReference type="RefSeq" id="XP_028867090.1">
    <property type="nucleotide sequence ID" value="XM_029011257.1"/>
</dbReference>
<keyword evidence="2" id="KW-0547">Nucleotide-binding</keyword>
<dbReference type="GeneID" id="39874617"/>
<name>A0A2H6KCY4_9APIC</name>
<feature type="chain" id="PRO_5014120604" evidence="1">
    <location>
        <begin position="25"/>
        <end position="235"/>
    </location>
</feature>
<feature type="signal peptide" evidence="1">
    <location>
        <begin position="1"/>
        <end position="24"/>
    </location>
</feature>
<dbReference type="VEuPathDB" id="PiroplasmaDB:BOVATA_023400"/>
<proteinExistence type="predicted"/>
<reference evidence="2 3" key="1">
    <citation type="journal article" date="2017" name="BMC Genomics">
        <title>Whole-genome assembly of Babesia ovata and comparative genomics between closely related pathogens.</title>
        <authorList>
            <person name="Yamagishi J."/>
            <person name="Asada M."/>
            <person name="Hakimi H."/>
            <person name="Tanaka T.Q."/>
            <person name="Sugimoto C."/>
            <person name="Kawazu S."/>
        </authorList>
    </citation>
    <scope>NUCLEOTIDE SEQUENCE [LARGE SCALE GENOMIC DNA]</scope>
    <source>
        <strain evidence="2 3">Miyake</strain>
    </source>
</reference>
<accession>A0A2H6KCY4</accession>
<keyword evidence="3" id="KW-1185">Reference proteome</keyword>
<evidence type="ECO:0000313" key="2">
    <source>
        <dbReference type="EMBL" id="GBE60847.1"/>
    </source>
</evidence>
<dbReference type="Proteomes" id="UP000236319">
    <property type="component" value="Unassembled WGS sequence"/>
</dbReference>
<evidence type="ECO:0000313" key="3">
    <source>
        <dbReference type="Proteomes" id="UP000236319"/>
    </source>
</evidence>
<sequence>MVGTACVYTLIALLAAHIVPKSSCEIAKTANSGAEVHHTVSGNLESEKAVDPESEIRDIIHDTALKKELSEAGEKVAKSAEAIEESRKSLDNIVKEQDDISKGIGHAKVDRANELRERKRELLKKIAALGKTLRLEHDARYPHLAGKPIVLVAKDEADTKRAASTLAHIEGLKDTINKIRSPCSSLEHVRSTAMDTSKQNRHNRFVIVQKTLDSMSAEERLHYGTCEKISPQKGA</sequence>
<organism evidence="2 3">
    <name type="scientific">Babesia ovata</name>
    <dbReference type="NCBI Taxonomy" id="189622"/>
    <lineage>
        <taxon>Eukaryota</taxon>
        <taxon>Sar</taxon>
        <taxon>Alveolata</taxon>
        <taxon>Apicomplexa</taxon>
        <taxon>Aconoidasida</taxon>
        <taxon>Piroplasmida</taxon>
        <taxon>Babesiidae</taxon>
        <taxon>Babesia</taxon>
    </lineage>
</organism>
<dbReference type="AlphaFoldDB" id="A0A2H6KCY4"/>